<feature type="region of interest" description="Disordered" evidence="1">
    <location>
        <begin position="159"/>
        <end position="208"/>
    </location>
</feature>
<evidence type="ECO:0000259" key="3">
    <source>
        <dbReference type="Pfam" id="PF20611"/>
    </source>
</evidence>
<name>A0ABV8HWB3_9ACTN</name>
<dbReference type="Pfam" id="PF20611">
    <property type="entry name" value="DUF6801"/>
    <property type="match status" value="1"/>
</dbReference>
<dbReference type="Proteomes" id="UP001595765">
    <property type="component" value="Unassembled WGS sequence"/>
</dbReference>
<dbReference type="RefSeq" id="WP_386434870.1">
    <property type="nucleotide sequence ID" value="NZ_JBHSBB010000022.1"/>
</dbReference>
<comment type="caution">
    <text evidence="4">The sequence shown here is derived from an EMBL/GenBank/DDBJ whole genome shotgun (WGS) entry which is preliminary data.</text>
</comment>
<dbReference type="EMBL" id="JBHSBB010000022">
    <property type="protein sequence ID" value="MFC4035248.1"/>
    <property type="molecule type" value="Genomic_DNA"/>
</dbReference>
<feature type="compositionally biased region" description="Low complexity" evidence="1">
    <location>
        <begin position="182"/>
        <end position="195"/>
    </location>
</feature>
<sequence length="586" mass="58295">MRGAVHPRRAARFAAATGVALLAGLLPGTDSAASGPDGHLTLAYTCRFPVGEQQITVALEQRYPAAGTVGADIRPGGLTAVVTVPQAGAALLLPAGAAAVSAGGTLTARVAQGDSTADAQWSGLTAPEVPATGDLVLTLTGAVPPLSVTAPGDVRFSAGPLDLTLHPRGGPAAPAPDPAPATPTASADPGAPAAGTGTGAGAVQGAGKSARQDAAARLTAAPKAALADVTGNCAPKDGQATVLDDVPVAGGASGTGDPTPGAGQGSPSATATATGTERGTGDGSGGGTAAGTPAGSPAPTPGRPGTIRLADPPHSGVHDCEDPPAGDPDPAILARVPRPPGATVYPGPADPPFPPFSQCGYITGYSNVGKLNGAAVVNDLARHPTLATIVQKSTWSDFSSDDPLKWYFEIDSIAKLTLPPLDSTFLVYGFMPVSAKLALEPLGLMTVVTVGSGTQGTISTTTIYGKQEMRLYDVKVNGTPLDVGPDCHTVDPVGIRLVGYDRSSLTGVPTRPQDYSVQTGGPLAQDKLYIPRFAGCGSHGEDFDVLFTSAISGDGNSLNLIQGPLCVPIAATGCDPEIAFPEPPHH</sequence>
<organism evidence="4 5">
    <name type="scientific">Streptomyces polygonati</name>
    <dbReference type="NCBI Taxonomy" id="1617087"/>
    <lineage>
        <taxon>Bacteria</taxon>
        <taxon>Bacillati</taxon>
        <taxon>Actinomycetota</taxon>
        <taxon>Actinomycetes</taxon>
        <taxon>Kitasatosporales</taxon>
        <taxon>Streptomycetaceae</taxon>
        <taxon>Streptomyces</taxon>
    </lineage>
</organism>
<gene>
    <name evidence="4" type="ORF">ACFO3J_27810</name>
</gene>
<feature type="compositionally biased region" description="Low complexity" evidence="1">
    <location>
        <begin position="265"/>
        <end position="277"/>
    </location>
</feature>
<evidence type="ECO:0000256" key="1">
    <source>
        <dbReference type="SAM" id="MobiDB-lite"/>
    </source>
</evidence>
<feature type="chain" id="PRO_5046595299" evidence="2">
    <location>
        <begin position="33"/>
        <end position="586"/>
    </location>
</feature>
<evidence type="ECO:0000313" key="5">
    <source>
        <dbReference type="Proteomes" id="UP001595765"/>
    </source>
</evidence>
<dbReference type="InterPro" id="IPR046542">
    <property type="entry name" value="DUF6801"/>
</dbReference>
<evidence type="ECO:0000256" key="2">
    <source>
        <dbReference type="SAM" id="SignalP"/>
    </source>
</evidence>
<proteinExistence type="predicted"/>
<keyword evidence="5" id="KW-1185">Reference proteome</keyword>
<accession>A0ABV8HWB3</accession>
<evidence type="ECO:0000313" key="4">
    <source>
        <dbReference type="EMBL" id="MFC4035248.1"/>
    </source>
</evidence>
<feature type="region of interest" description="Disordered" evidence="1">
    <location>
        <begin position="238"/>
        <end position="349"/>
    </location>
</feature>
<keyword evidence="2" id="KW-0732">Signal</keyword>
<reference evidence="5" key="1">
    <citation type="journal article" date="2019" name="Int. J. Syst. Evol. Microbiol.">
        <title>The Global Catalogue of Microorganisms (GCM) 10K type strain sequencing project: providing services to taxonomists for standard genome sequencing and annotation.</title>
        <authorList>
            <consortium name="The Broad Institute Genomics Platform"/>
            <consortium name="The Broad Institute Genome Sequencing Center for Infectious Disease"/>
            <person name="Wu L."/>
            <person name="Ma J."/>
        </authorList>
    </citation>
    <scope>NUCLEOTIDE SEQUENCE [LARGE SCALE GENOMIC DNA]</scope>
    <source>
        <strain evidence="5">CGMCC 4.7237</strain>
    </source>
</reference>
<protein>
    <submittedName>
        <fullName evidence="4">DUF6801 domain-containing protein</fullName>
    </submittedName>
</protein>
<feature type="domain" description="DUF6801" evidence="3">
    <location>
        <begin position="43"/>
        <end position="192"/>
    </location>
</feature>
<feature type="signal peptide" evidence="2">
    <location>
        <begin position="1"/>
        <end position="32"/>
    </location>
</feature>